<evidence type="ECO:0000256" key="2">
    <source>
        <dbReference type="ARBA" id="ARBA00002681"/>
    </source>
</evidence>
<dbReference type="SUPFAM" id="SSF100950">
    <property type="entry name" value="NagB/RpiA/CoA transferase-like"/>
    <property type="match status" value="1"/>
</dbReference>
<dbReference type="RefSeq" id="WP_420243080.1">
    <property type="nucleotide sequence ID" value="NZ_BOPV01000001.1"/>
</dbReference>
<dbReference type="EMBL" id="BOPV01000001">
    <property type="protein sequence ID" value="GIL39966.1"/>
    <property type="molecule type" value="Genomic_DNA"/>
</dbReference>
<name>A0A8S8XFH7_9PROT</name>
<dbReference type="CDD" id="cd01400">
    <property type="entry name" value="6PGL"/>
    <property type="match status" value="1"/>
</dbReference>
<dbReference type="InterPro" id="IPR037171">
    <property type="entry name" value="NagB/RpiA_transferase-like"/>
</dbReference>
<dbReference type="EC" id="3.1.1.31" evidence="5 7"/>
<dbReference type="PANTHER" id="PTHR11054">
    <property type="entry name" value="6-PHOSPHOGLUCONOLACTONASE"/>
    <property type="match status" value="1"/>
</dbReference>
<dbReference type="Gene3D" id="3.40.50.1360">
    <property type="match status" value="1"/>
</dbReference>
<comment type="caution">
    <text evidence="9">The sequence shown here is derived from an EMBL/GenBank/DDBJ whole genome shotgun (WGS) entry which is preliminary data.</text>
</comment>
<dbReference type="GO" id="GO:0005975">
    <property type="term" value="P:carbohydrate metabolic process"/>
    <property type="evidence" value="ECO:0007669"/>
    <property type="project" value="UniProtKB-UniRule"/>
</dbReference>
<evidence type="ECO:0000256" key="6">
    <source>
        <dbReference type="ARBA" id="ARBA00020337"/>
    </source>
</evidence>
<evidence type="ECO:0000256" key="5">
    <source>
        <dbReference type="ARBA" id="ARBA00013198"/>
    </source>
</evidence>
<comment type="catalytic activity">
    <reaction evidence="1 7">
        <text>6-phospho-D-glucono-1,5-lactone + H2O = 6-phospho-D-gluconate + H(+)</text>
        <dbReference type="Rhea" id="RHEA:12556"/>
        <dbReference type="ChEBI" id="CHEBI:15377"/>
        <dbReference type="ChEBI" id="CHEBI:15378"/>
        <dbReference type="ChEBI" id="CHEBI:57955"/>
        <dbReference type="ChEBI" id="CHEBI:58759"/>
        <dbReference type="EC" id="3.1.1.31"/>
    </reaction>
</comment>
<dbReference type="Pfam" id="PF01182">
    <property type="entry name" value="Glucosamine_iso"/>
    <property type="match status" value="1"/>
</dbReference>
<dbReference type="AlphaFoldDB" id="A0A8S8XFH7"/>
<evidence type="ECO:0000256" key="4">
    <source>
        <dbReference type="ARBA" id="ARBA00010662"/>
    </source>
</evidence>
<reference evidence="9" key="1">
    <citation type="submission" date="2021-02" db="EMBL/GenBank/DDBJ databases">
        <title>Genome sequence of Rhodospirillales sp. strain TMPK1 isolated from soil.</title>
        <authorList>
            <person name="Nakai R."/>
            <person name="Kusada H."/>
            <person name="Tamaki H."/>
        </authorList>
    </citation>
    <scope>NUCLEOTIDE SEQUENCE</scope>
    <source>
        <strain evidence="9">TMPK1</strain>
    </source>
</reference>
<evidence type="ECO:0000259" key="8">
    <source>
        <dbReference type="Pfam" id="PF01182"/>
    </source>
</evidence>
<dbReference type="InterPro" id="IPR039104">
    <property type="entry name" value="6PGL"/>
</dbReference>
<dbReference type="Proteomes" id="UP000681075">
    <property type="component" value="Unassembled WGS sequence"/>
</dbReference>
<accession>A0A8S8XFH7</accession>
<comment type="pathway">
    <text evidence="3 7">Carbohydrate degradation; pentose phosphate pathway; D-ribulose 5-phosphate from D-glucose 6-phosphate (oxidative stage): step 2/3.</text>
</comment>
<dbReference type="PANTHER" id="PTHR11054:SF0">
    <property type="entry name" value="6-PHOSPHOGLUCONOLACTONASE"/>
    <property type="match status" value="1"/>
</dbReference>
<evidence type="ECO:0000256" key="7">
    <source>
        <dbReference type="RuleBase" id="RU365095"/>
    </source>
</evidence>
<evidence type="ECO:0000256" key="3">
    <source>
        <dbReference type="ARBA" id="ARBA00004961"/>
    </source>
</evidence>
<feature type="domain" description="Glucosamine/galactosamine-6-phosphate isomerase" evidence="8">
    <location>
        <begin position="9"/>
        <end position="202"/>
    </location>
</feature>
<comment type="similarity">
    <text evidence="4 7">Belongs to the glucosamine/galactosamine-6-phosphate isomerase family. 6-phosphogluconolactonase subfamily.</text>
</comment>
<dbReference type="GO" id="GO:0017057">
    <property type="term" value="F:6-phosphogluconolactonase activity"/>
    <property type="evidence" value="ECO:0007669"/>
    <property type="project" value="UniProtKB-UniRule"/>
</dbReference>
<proteinExistence type="inferred from homology"/>
<gene>
    <name evidence="7" type="primary">pgl</name>
    <name evidence="9" type="ORF">TMPK1_22030</name>
</gene>
<evidence type="ECO:0000256" key="1">
    <source>
        <dbReference type="ARBA" id="ARBA00000832"/>
    </source>
</evidence>
<organism evidence="9 10">
    <name type="scientific">Roseiterribacter gracilis</name>
    <dbReference type="NCBI Taxonomy" id="2812848"/>
    <lineage>
        <taxon>Bacteria</taxon>
        <taxon>Pseudomonadati</taxon>
        <taxon>Pseudomonadota</taxon>
        <taxon>Alphaproteobacteria</taxon>
        <taxon>Rhodospirillales</taxon>
        <taxon>Roseiterribacteraceae</taxon>
        <taxon>Roseiterribacter</taxon>
    </lineage>
</organism>
<dbReference type="GO" id="GO:0006098">
    <property type="term" value="P:pentose-phosphate shunt"/>
    <property type="evidence" value="ECO:0007669"/>
    <property type="project" value="InterPro"/>
</dbReference>
<comment type="function">
    <text evidence="2 7">Hydrolysis of 6-phosphogluconolactone to 6-phosphogluconate.</text>
</comment>
<dbReference type="InterPro" id="IPR006148">
    <property type="entry name" value="Glc/Gal-6P_isomerase"/>
</dbReference>
<evidence type="ECO:0000313" key="10">
    <source>
        <dbReference type="Proteomes" id="UP000681075"/>
    </source>
</evidence>
<keyword evidence="10" id="KW-1185">Reference proteome</keyword>
<protein>
    <recommendedName>
        <fullName evidence="6 7">6-phosphogluconolactonase</fullName>
        <shortName evidence="7">6PGL</shortName>
        <ecNumber evidence="5 7">3.1.1.31</ecNumber>
    </recommendedName>
</protein>
<evidence type="ECO:0000313" key="9">
    <source>
        <dbReference type="EMBL" id="GIL39966.1"/>
    </source>
</evidence>
<keyword evidence="7" id="KW-0378">Hydrolase</keyword>
<dbReference type="NCBIfam" id="TIGR01198">
    <property type="entry name" value="pgl"/>
    <property type="match status" value="1"/>
</dbReference>
<dbReference type="InterPro" id="IPR005900">
    <property type="entry name" value="6-phosphogluconolactonase_DevB"/>
</dbReference>
<sequence length="220" mass="23481">MILERDFADAHAAADWLAVSVATRLEKALRARDRAGLVVSGGRTPALFFDRLAQQAIEWKLVTVTLADERCVPADHADSNQRFVRERLLVGPAAVAMFVPLSDKIAALPHPWDVTVLGMGEDGHTASLFPDGDTLAQALSPATTVPVVALTAPGAKQRRLTMTLPELTNTHALFVQISGAAKKRVLEDARRADTPPPIGLVLRAAPADSCVVWSPDGGQT</sequence>